<dbReference type="InterPro" id="IPR013785">
    <property type="entry name" value="Aldolase_TIM"/>
</dbReference>
<sequence>MFKPNTKSLVGYLPAGFPTVDDGVRTLIAMVEAGCDALEIGLPYTDPVMDGPAVQDAVTRALENGTRTEDVLRTVERVAARTQVPVLVMTYWNPVEQYGIERFAQRLADAGGAGCVLPDLPVQHSLPWREVAGKHGLDSVFIAAPSSTDQRVAEIAKASTGFVYAASTMGVTGMRSEVSGANLVARIRQATDLPVLVGLGVSNGAQAREIAGFADGVIVGSAIVRRMLDAPDTDTGIAEIRALCGELAAGTHALVGSP</sequence>
<accession>A0ABV6MTI4</accession>
<evidence type="ECO:0000256" key="5">
    <source>
        <dbReference type="ARBA" id="ARBA00023141"/>
    </source>
</evidence>
<comment type="subunit">
    <text evidence="2 8">Tetramer of two alpha and two beta chains.</text>
</comment>
<dbReference type="Proteomes" id="UP001589810">
    <property type="component" value="Unassembled WGS sequence"/>
</dbReference>
<dbReference type="EMBL" id="JBHLUD010000006">
    <property type="protein sequence ID" value="MFC0543639.1"/>
    <property type="molecule type" value="Genomic_DNA"/>
</dbReference>
<name>A0ABV6MTI4_9PSEU</name>
<keyword evidence="5 8" id="KW-0057">Aromatic amino acid biosynthesis</keyword>
<comment type="caution">
    <text evidence="10">The sequence shown here is derived from an EMBL/GenBank/DDBJ whole genome shotgun (WGS) entry which is preliminary data.</text>
</comment>
<evidence type="ECO:0000256" key="8">
    <source>
        <dbReference type="HAMAP-Rule" id="MF_00131"/>
    </source>
</evidence>
<proteinExistence type="inferred from homology"/>
<gene>
    <name evidence="8 10" type="primary">trpA</name>
    <name evidence="10" type="ORF">ACFFH7_19205</name>
</gene>
<keyword evidence="3 8" id="KW-0028">Amino-acid biosynthesis</keyword>
<dbReference type="Gene3D" id="3.20.20.70">
    <property type="entry name" value="Aldolase class I"/>
    <property type="match status" value="1"/>
</dbReference>
<evidence type="ECO:0000256" key="7">
    <source>
        <dbReference type="ARBA" id="ARBA00049047"/>
    </source>
</evidence>
<dbReference type="PANTHER" id="PTHR43406">
    <property type="entry name" value="TRYPTOPHAN SYNTHASE, ALPHA CHAIN"/>
    <property type="match status" value="1"/>
</dbReference>
<dbReference type="Pfam" id="PF00290">
    <property type="entry name" value="Trp_syntA"/>
    <property type="match status" value="1"/>
</dbReference>
<feature type="active site" description="Proton acceptor" evidence="8">
    <location>
        <position position="50"/>
    </location>
</feature>
<dbReference type="EC" id="4.2.1.20" evidence="8"/>
<evidence type="ECO:0000256" key="6">
    <source>
        <dbReference type="ARBA" id="ARBA00023239"/>
    </source>
</evidence>
<evidence type="ECO:0000313" key="11">
    <source>
        <dbReference type="Proteomes" id="UP001589810"/>
    </source>
</evidence>
<dbReference type="SUPFAM" id="SSF51366">
    <property type="entry name" value="Ribulose-phoshate binding barrel"/>
    <property type="match status" value="1"/>
</dbReference>
<feature type="active site" description="Proton acceptor" evidence="8">
    <location>
        <position position="39"/>
    </location>
</feature>
<dbReference type="GO" id="GO:0004834">
    <property type="term" value="F:tryptophan synthase activity"/>
    <property type="evidence" value="ECO:0007669"/>
    <property type="project" value="UniProtKB-EC"/>
</dbReference>
<dbReference type="CDD" id="cd04724">
    <property type="entry name" value="Tryptophan_synthase_alpha"/>
    <property type="match status" value="1"/>
</dbReference>
<evidence type="ECO:0000256" key="3">
    <source>
        <dbReference type="ARBA" id="ARBA00022605"/>
    </source>
</evidence>
<evidence type="ECO:0000256" key="1">
    <source>
        <dbReference type="ARBA" id="ARBA00004733"/>
    </source>
</evidence>
<comment type="pathway">
    <text evidence="1 8">Amino-acid biosynthesis; L-tryptophan biosynthesis; L-tryptophan from chorismate: step 5/5.</text>
</comment>
<reference evidence="10 11" key="1">
    <citation type="submission" date="2024-09" db="EMBL/GenBank/DDBJ databases">
        <authorList>
            <person name="Sun Q."/>
            <person name="Mori K."/>
        </authorList>
    </citation>
    <scope>NUCLEOTIDE SEQUENCE [LARGE SCALE GENOMIC DNA]</scope>
    <source>
        <strain evidence="10 11">TBRC 1432</strain>
    </source>
</reference>
<dbReference type="PANTHER" id="PTHR43406:SF1">
    <property type="entry name" value="TRYPTOPHAN SYNTHASE ALPHA CHAIN, CHLOROPLASTIC"/>
    <property type="match status" value="1"/>
</dbReference>
<evidence type="ECO:0000256" key="2">
    <source>
        <dbReference type="ARBA" id="ARBA00011270"/>
    </source>
</evidence>
<organism evidence="10 11">
    <name type="scientific">Kutzneria chonburiensis</name>
    <dbReference type="NCBI Taxonomy" id="1483604"/>
    <lineage>
        <taxon>Bacteria</taxon>
        <taxon>Bacillati</taxon>
        <taxon>Actinomycetota</taxon>
        <taxon>Actinomycetes</taxon>
        <taxon>Pseudonocardiales</taxon>
        <taxon>Pseudonocardiaceae</taxon>
        <taxon>Kutzneria</taxon>
    </lineage>
</organism>
<evidence type="ECO:0000256" key="9">
    <source>
        <dbReference type="RuleBase" id="RU003662"/>
    </source>
</evidence>
<dbReference type="InterPro" id="IPR011060">
    <property type="entry name" value="RibuloseP-bd_barrel"/>
</dbReference>
<evidence type="ECO:0000313" key="10">
    <source>
        <dbReference type="EMBL" id="MFC0543639.1"/>
    </source>
</evidence>
<keyword evidence="6 8" id="KW-0456">Lyase</keyword>
<dbReference type="InterPro" id="IPR002028">
    <property type="entry name" value="Trp_synthase_suA"/>
</dbReference>
<dbReference type="HAMAP" id="MF_00131">
    <property type="entry name" value="Trp_synth_alpha"/>
    <property type="match status" value="1"/>
</dbReference>
<evidence type="ECO:0000256" key="4">
    <source>
        <dbReference type="ARBA" id="ARBA00022822"/>
    </source>
</evidence>
<comment type="catalytic activity">
    <reaction evidence="7 8">
        <text>(1S,2R)-1-C-(indol-3-yl)glycerol 3-phosphate + L-serine = D-glyceraldehyde 3-phosphate + L-tryptophan + H2O</text>
        <dbReference type="Rhea" id="RHEA:10532"/>
        <dbReference type="ChEBI" id="CHEBI:15377"/>
        <dbReference type="ChEBI" id="CHEBI:33384"/>
        <dbReference type="ChEBI" id="CHEBI:57912"/>
        <dbReference type="ChEBI" id="CHEBI:58866"/>
        <dbReference type="ChEBI" id="CHEBI:59776"/>
        <dbReference type="EC" id="4.2.1.20"/>
    </reaction>
</comment>
<dbReference type="NCBIfam" id="TIGR00262">
    <property type="entry name" value="trpA"/>
    <property type="match status" value="1"/>
</dbReference>
<dbReference type="InterPro" id="IPR018204">
    <property type="entry name" value="Trp_synthase_alpha_AS"/>
</dbReference>
<dbReference type="RefSeq" id="WP_273940189.1">
    <property type="nucleotide sequence ID" value="NZ_CP097263.1"/>
</dbReference>
<dbReference type="PROSITE" id="PS00167">
    <property type="entry name" value="TRP_SYNTHASE_ALPHA"/>
    <property type="match status" value="1"/>
</dbReference>
<keyword evidence="4 8" id="KW-0822">Tryptophan biosynthesis</keyword>
<keyword evidence="11" id="KW-1185">Reference proteome</keyword>
<comment type="similarity">
    <text evidence="8 9">Belongs to the TrpA family.</text>
</comment>
<comment type="function">
    <text evidence="8">The alpha subunit is responsible for the aldol cleavage of indoleglycerol phosphate to indole and glyceraldehyde 3-phosphate.</text>
</comment>
<protein>
    <recommendedName>
        <fullName evidence="8">Tryptophan synthase alpha chain</fullName>
        <ecNumber evidence="8">4.2.1.20</ecNumber>
    </recommendedName>
</protein>